<feature type="compositionally biased region" description="Basic residues" evidence="1">
    <location>
        <begin position="124"/>
        <end position="134"/>
    </location>
</feature>
<feature type="non-terminal residue" evidence="2">
    <location>
        <position position="1"/>
    </location>
</feature>
<accession>A0A6J4L043</accession>
<organism evidence="2">
    <name type="scientific">uncultured Friedmanniella sp</name>
    <dbReference type="NCBI Taxonomy" id="335381"/>
    <lineage>
        <taxon>Bacteria</taxon>
        <taxon>Bacillati</taxon>
        <taxon>Actinomycetota</taxon>
        <taxon>Actinomycetes</taxon>
        <taxon>Propionibacteriales</taxon>
        <taxon>Nocardioidaceae</taxon>
        <taxon>Friedmanniella</taxon>
        <taxon>environmental samples</taxon>
    </lineage>
</organism>
<evidence type="ECO:0000256" key="1">
    <source>
        <dbReference type="SAM" id="MobiDB-lite"/>
    </source>
</evidence>
<protein>
    <submittedName>
        <fullName evidence="2">Putative AsnC-family transcriptional regulatory protein</fullName>
    </submittedName>
</protein>
<feature type="compositionally biased region" description="Low complexity" evidence="1">
    <location>
        <begin position="32"/>
        <end position="42"/>
    </location>
</feature>
<dbReference type="EMBL" id="CADCTT010000284">
    <property type="protein sequence ID" value="CAA9318857.1"/>
    <property type="molecule type" value="Genomic_DNA"/>
</dbReference>
<feature type="non-terminal residue" evidence="2">
    <location>
        <position position="145"/>
    </location>
</feature>
<dbReference type="AlphaFoldDB" id="A0A6J4L043"/>
<feature type="region of interest" description="Disordered" evidence="1">
    <location>
        <begin position="1"/>
        <end position="145"/>
    </location>
</feature>
<proteinExistence type="predicted"/>
<evidence type="ECO:0000313" key="2">
    <source>
        <dbReference type="EMBL" id="CAA9318857.1"/>
    </source>
</evidence>
<sequence length="145" mass="15310">GEARPPHPRAAGARGPDVVHRHRQGDGLVHLGRAAAGPPAGAARRDQELPGRAGLRRARSDGHRLRGHQALRPQPAGRRSRAAAAHRGDHLLLLRRRGAQLPAQGPGPDDEPPGVAAGADPRRRQGLHPHHHRALGAVRGPTADL</sequence>
<feature type="compositionally biased region" description="Low complexity" evidence="1">
    <location>
        <begin position="72"/>
        <end position="85"/>
    </location>
</feature>
<reference evidence="2" key="1">
    <citation type="submission" date="2020-02" db="EMBL/GenBank/DDBJ databases">
        <authorList>
            <person name="Meier V. D."/>
        </authorList>
    </citation>
    <scope>NUCLEOTIDE SEQUENCE</scope>
    <source>
        <strain evidence="2">AVDCRST_MAG61</strain>
    </source>
</reference>
<name>A0A6J4L043_9ACTN</name>
<gene>
    <name evidence="2" type="ORF">AVDCRST_MAG61-2214</name>
</gene>